<reference evidence="1" key="1">
    <citation type="journal article" date="2020" name="mSystems">
        <title>Genome- and Community-Level Interaction Insights into Carbon Utilization and Element Cycling Functions of Hydrothermarchaeota in Hydrothermal Sediment.</title>
        <authorList>
            <person name="Zhou Z."/>
            <person name="Liu Y."/>
            <person name="Xu W."/>
            <person name="Pan J."/>
            <person name="Luo Z.H."/>
            <person name="Li M."/>
        </authorList>
    </citation>
    <scope>NUCLEOTIDE SEQUENCE [LARGE SCALE GENOMIC DNA]</scope>
    <source>
        <strain evidence="1">SpSt-246</strain>
    </source>
</reference>
<dbReference type="AlphaFoldDB" id="A0A7C2GFL6"/>
<name>A0A7C2GFL6_9DEIN</name>
<proteinExistence type="predicted"/>
<gene>
    <name evidence="1" type="ORF">ENP73_06765</name>
</gene>
<protein>
    <submittedName>
        <fullName evidence="1">DUF2939 domain-containing protein</fullName>
    </submittedName>
</protein>
<dbReference type="Pfam" id="PF11159">
    <property type="entry name" value="DUF2939"/>
    <property type="match status" value="1"/>
</dbReference>
<evidence type="ECO:0000313" key="1">
    <source>
        <dbReference type="EMBL" id="HEH82669.1"/>
    </source>
</evidence>
<organism evidence="1">
    <name type="scientific">Thermus islandicus</name>
    <dbReference type="NCBI Taxonomy" id="540988"/>
    <lineage>
        <taxon>Bacteria</taxon>
        <taxon>Thermotogati</taxon>
        <taxon>Deinococcota</taxon>
        <taxon>Deinococci</taxon>
        <taxon>Thermales</taxon>
        <taxon>Thermaceae</taxon>
        <taxon>Thermus</taxon>
    </lineage>
</organism>
<dbReference type="EMBL" id="DSKL01000260">
    <property type="protein sequence ID" value="HEH82669.1"/>
    <property type="molecule type" value="Genomic_DNA"/>
</dbReference>
<dbReference type="InterPro" id="IPR021330">
    <property type="entry name" value="DUF2939"/>
</dbReference>
<accession>A0A7C2GFL6</accession>
<sequence length="167" mass="18881">MARSPKTLLAAIGFLVLGLVAYLWASPYLFLRALQGAILEGNRARLEQRVDFPRVREGLKSQIQAHLLKKVEQEGEQDPFAGLAYFFVAGMVDPLVDALVSPEGLAALGTGAEPGKAPKEEVKHWRLRYLDFRTAYIHYPKDPQSRLYLERQGLFGWKVVRMEMPLE</sequence>
<comment type="caution">
    <text evidence="1">The sequence shown here is derived from an EMBL/GenBank/DDBJ whole genome shotgun (WGS) entry which is preliminary data.</text>
</comment>